<dbReference type="GeneID" id="42007362"/>
<dbReference type="PANTHER" id="PTHR43677">
    <property type="entry name" value="SHORT-CHAIN DEHYDROGENASE/REDUCTASE"/>
    <property type="match status" value="1"/>
</dbReference>
<dbReference type="PROSITE" id="PS01162">
    <property type="entry name" value="QOR_ZETA_CRYSTAL"/>
    <property type="match status" value="1"/>
</dbReference>
<dbReference type="STRING" id="1806994.A0A507BH81"/>
<proteinExistence type="predicted"/>
<dbReference type="InterPro" id="IPR051397">
    <property type="entry name" value="Zn-ADH-like_protein"/>
</dbReference>
<dbReference type="OrthoDB" id="10257049at2759"/>
<dbReference type="Pfam" id="PF08240">
    <property type="entry name" value="ADH_N"/>
    <property type="match status" value="1"/>
</dbReference>
<evidence type="ECO:0000313" key="3">
    <source>
        <dbReference type="Proteomes" id="UP000319731"/>
    </source>
</evidence>
<dbReference type="GO" id="GO:0016491">
    <property type="term" value="F:oxidoreductase activity"/>
    <property type="evidence" value="ECO:0007669"/>
    <property type="project" value="InterPro"/>
</dbReference>
<dbReference type="EMBL" id="QEAO01000080">
    <property type="protein sequence ID" value="TPX30270.1"/>
    <property type="molecule type" value="Genomic_DNA"/>
</dbReference>
<dbReference type="SMART" id="SM00829">
    <property type="entry name" value="PKS_ER"/>
    <property type="match status" value="1"/>
</dbReference>
<protein>
    <recommendedName>
        <fullName evidence="1">Enoyl reductase (ER) domain-containing protein</fullName>
    </recommendedName>
</protein>
<dbReference type="Pfam" id="PF00107">
    <property type="entry name" value="ADH_zinc_N"/>
    <property type="match status" value="1"/>
</dbReference>
<dbReference type="Proteomes" id="UP000319731">
    <property type="component" value="Unassembled WGS sequence"/>
</dbReference>
<dbReference type="InterPro" id="IPR020843">
    <property type="entry name" value="ER"/>
</dbReference>
<dbReference type="Gene3D" id="3.40.50.720">
    <property type="entry name" value="NAD(P)-binding Rossmann-like Domain"/>
    <property type="match status" value="1"/>
</dbReference>
<dbReference type="SUPFAM" id="SSF50129">
    <property type="entry name" value="GroES-like"/>
    <property type="match status" value="1"/>
</dbReference>
<organism evidence="2 3">
    <name type="scientific">Synchytrium microbalum</name>
    <dbReference type="NCBI Taxonomy" id="1806994"/>
    <lineage>
        <taxon>Eukaryota</taxon>
        <taxon>Fungi</taxon>
        <taxon>Fungi incertae sedis</taxon>
        <taxon>Chytridiomycota</taxon>
        <taxon>Chytridiomycota incertae sedis</taxon>
        <taxon>Chytridiomycetes</taxon>
        <taxon>Synchytriales</taxon>
        <taxon>Synchytriaceae</taxon>
        <taxon>Synchytrium</taxon>
    </lineage>
</organism>
<gene>
    <name evidence="2" type="ORF">SmJEL517_g06139</name>
</gene>
<dbReference type="InterPro" id="IPR013154">
    <property type="entry name" value="ADH-like_N"/>
</dbReference>
<dbReference type="InterPro" id="IPR002364">
    <property type="entry name" value="Quin_OxRdtase/zeta-crystal_CS"/>
</dbReference>
<accession>A0A507BH81</accession>
<reference evidence="2 3" key="1">
    <citation type="journal article" date="2019" name="Sci. Rep.">
        <title>Comparative genomics of chytrid fungi reveal insights into the obligate biotrophic and pathogenic lifestyle of Synchytrium endobioticum.</title>
        <authorList>
            <person name="van de Vossenberg B.T.L.H."/>
            <person name="Warris S."/>
            <person name="Nguyen H.D.T."/>
            <person name="van Gent-Pelzer M.P.E."/>
            <person name="Joly D.L."/>
            <person name="van de Geest H.C."/>
            <person name="Bonants P.J.M."/>
            <person name="Smith D.S."/>
            <person name="Levesque C.A."/>
            <person name="van der Lee T.A.J."/>
        </authorList>
    </citation>
    <scope>NUCLEOTIDE SEQUENCE [LARGE SCALE GENOMIC DNA]</scope>
    <source>
        <strain evidence="2 3">JEL517</strain>
    </source>
</reference>
<dbReference type="Gene3D" id="3.90.180.10">
    <property type="entry name" value="Medium-chain alcohol dehydrogenases, catalytic domain"/>
    <property type="match status" value="1"/>
</dbReference>
<dbReference type="InterPro" id="IPR036291">
    <property type="entry name" value="NAD(P)-bd_dom_sf"/>
</dbReference>
<dbReference type="SUPFAM" id="SSF51735">
    <property type="entry name" value="NAD(P)-binding Rossmann-fold domains"/>
    <property type="match status" value="1"/>
</dbReference>
<sequence>MKAYVVNKWLKDVSDLELKQVPDPKCPEDGLVVKILATGLEFYEILQIKGQYQYKPAFPFVPGSQFAGIVVEVGPKQSNFKLGEKVFGSKGGIDVWAEKIALTGAITSRLHRVPSNLTMGECLTVQSAFPTSYVALTTRGEVKKGEVVLVHAAAGGIGLAAVQLAKYLGAFVIATCGSDDKCKVALREGADHAINYTKEKDWPALVNEITKKIPGRRWVGADVVIDPVGLVIPSTKCIAWNGRIVVVGFTSGSIENVPANRLLLKNASVVGIHLGAYSIHEPEVPARAWTEIFDILATNKFKPAVYTEQKFVGLESIPKALADLGARKTWGKVIVEYEPNAETYSARL</sequence>
<dbReference type="RefSeq" id="XP_031021966.1">
    <property type="nucleotide sequence ID" value="XM_031172065.1"/>
</dbReference>
<name>A0A507BH81_9FUNG</name>
<evidence type="ECO:0000259" key="1">
    <source>
        <dbReference type="SMART" id="SM00829"/>
    </source>
</evidence>
<dbReference type="GO" id="GO:0005739">
    <property type="term" value="C:mitochondrion"/>
    <property type="evidence" value="ECO:0007669"/>
    <property type="project" value="TreeGrafter"/>
</dbReference>
<dbReference type="PANTHER" id="PTHR43677:SF4">
    <property type="entry name" value="QUINONE OXIDOREDUCTASE-LIKE PROTEIN 2"/>
    <property type="match status" value="1"/>
</dbReference>
<dbReference type="InterPro" id="IPR013149">
    <property type="entry name" value="ADH-like_C"/>
</dbReference>
<keyword evidence="3" id="KW-1185">Reference proteome</keyword>
<evidence type="ECO:0000313" key="2">
    <source>
        <dbReference type="EMBL" id="TPX30270.1"/>
    </source>
</evidence>
<dbReference type="CDD" id="cd08241">
    <property type="entry name" value="QOR1"/>
    <property type="match status" value="1"/>
</dbReference>
<dbReference type="AlphaFoldDB" id="A0A507BH81"/>
<dbReference type="GO" id="GO:0008270">
    <property type="term" value="F:zinc ion binding"/>
    <property type="evidence" value="ECO:0007669"/>
    <property type="project" value="InterPro"/>
</dbReference>
<comment type="caution">
    <text evidence="2">The sequence shown here is derived from an EMBL/GenBank/DDBJ whole genome shotgun (WGS) entry which is preliminary data.</text>
</comment>
<dbReference type="InterPro" id="IPR011032">
    <property type="entry name" value="GroES-like_sf"/>
</dbReference>
<feature type="domain" description="Enoyl reductase (ER)" evidence="1">
    <location>
        <begin position="11"/>
        <end position="335"/>
    </location>
</feature>